<dbReference type="GO" id="GO:0006083">
    <property type="term" value="P:acetate metabolic process"/>
    <property type="evidence" value="ECO:0007669"/>
    <property type="project" value="InterPro"/>
</dbReference>
<dbReference type="Proteomes" id="UP000308652">
    <property type="component" value="Unassembled WGS sequence"/>
</dbReference>
<dbReference type="PANTHER" id="PTHR43609:SF1">
    <property type="entry name" value="ACETYL-COA HYDROLASE"/>
    <property type="match status" value="1"/>
</dbReference>
<gene>
    <name evidence="2" type="ORF">BDQ12DRAFT_727368</name>
</gene>
<dbReference type="STRING" id="68775.A0A5C3LMK7"/>
<dbReference type="InterPro" id="IPR037171">
    <property type="entry name" value="NagB/RpiA_transferase-like"/>
</dbReference>
<reference evidence="2 3" key="1">
    <citation type="journal article" date="2019" name="Nat. Ecol. Evol.">
        <title>Megaphylogeny resolves global patterns of mushroom evolution.</title>
        <authorList>
            <person name="Varga T."/>
            <person name="Krizsan K."/>
            <person name="Foldi C."/>
            <person name="Dima B."/>
            <person name="Sanchez-Garcia M."/>
            <person name="Sanchez-Ramirez S."/>
            <person name="Szollosi G.J."/>
            <person name="Szarkandi J.G."/>
            <person name="Papp V."/>
            <person name="Albert L."/>
            <person name="Andreopoulos W."/>
            <person name="Angelini C."/>
            <person name="Antonin V."/>
            <person name="Barry K.W."/>
            <person name="Bougher N.L."/>
            <person name="Buchanan P."/>
            <person name="Buyck B."/>
            <person name="Bense V."/>
            <person name="Catcheside P."/>
            <person name="Chovatia M."/>
            <person name="Cooper J."/>
            <person name="Damon W."/>
            <person name="Desjardin D."/>
            <person name="Finy P."/>
            <person name="Geml J."/>
            <person name="Haridas S."/>
            <person name="Hughes K."/>
            <person name="Justo A."/>
            <person name="Karasinski D."/>
            <person name="Kautmanova I."/>
            <person name="Kiss B."/>
            <person name="Kocsube S."/>
            <person name="Kotiranta H."/>
            <person name="LaButti K.M."/>
            <person name="Lechner B.E."/>
            <person name="Liimatainen K."/>
            <person name="Lipzen A."/>
            <person name="Lukacs Z."/>
            <person name="Mihaltcheva S."/>
            <person name="Morgado L.N."/>
            <person name="Niskanen T."/>
            <person name="Noordeloos M.E."/>
            <person name="Ohm R.A."/>
            <person name="Ortiz-Santana B."/>
            <person name="Ovrebo C."/>
            <person name="Racz N."/>
            <person name="Riley R."/>
            <person name="Savchenko A."/>
            <person name="Shiryaev A."/>
            <person name="Soop K."/>
            <person name="Spirin V."/>
            <person name="Szebenyi C."/>
            <person name="Tomsovsky M."/>
            <person name="Tulloss R.E."/>
            <person name="Uehling J."/>
            <person name="Grigoriev I.V."/>
            <person name="Vagvolgyi C."/>
            <person name="Papp T."/>
            <person name="Martin F.M."/>
            <person name="Miettinen O."/>
            <person name="Hibbett D.S."/>
            <person name="Nagy L.G."/>
        </authorList>
    </citation>
    <scope>NUCLEOTIDE SEQUENCE [LARGE SCALE GENOMIC DNA]</scope>
    <source>
        <strain evidence="2 3">CBS 166.37</strain>
    </source>
</reference>
<dbReference type="SUPFAM" id="SSF100950">
    <property type="entry name" value="NagB/RpiA/CoA transferase-like"/>
    <property type="match status" value="1"/>
</dbReference>
<evidence type="ECO:0000259" key="1">
    <source>
        <dbReference type="Pfam" id="PF13336"/>
    </source>
</evidence>
<dbReference type="GO" id="GO:0008775">
    <property type="term" value="F:acetate CoA-transferase activity"/>
    <property type="evidence" value="ECO:0007669"/>
    <property type="project" value="InterPro"/>
</dbReference>
<evidence type="ECO:0000313" key="2">
    <source>
        <dbReference type="EMBL" id="TFK33942.1"/>
    </source>
</evidence>
<evidence type="ECO:0000313" key="3">
    <source>
        <dbReference type="Proteomes" id="UP000308652"/>
    </source>
</evidence>
<dbReference type="PANTHER" id="PTHR43609">
    <property type="entry name" value="ACETYL-COA HYDROLASE"/>
    <property type="match status" value="1"/>
</dbReference>
<dbReference type="OrthoDB" id="10250396at2759"/>
<protein>
    <recommendedName>
        <fullName evidence="1">Acetyl-CoA hydrolase/transferase C-terminal domain-containing protein</fullName>
    </recommendedName>
</protein>
<name>A0A5C3LMK7_9AGAR</name>
<accession>A0A5C3LMK7</accession>
<dbReference type="InterPro" id="IPR046433">
    <property type="entry name" value="ActCoA_hydro"/>
</dbReference>
<dbReference type="InterPro" id="IPR038460">
    <property type="entry name" value="AcetylCoA_hyd_C_sf"/>
</dbReference>
<proteinExistence type="predicted"/>
<feature type="domain" description="Acetyl-CoA hydrolase/transferase C-terminal" evidence="1">
    <location>
        <begin position="108"/>
        <end position="241"/>
    </location>
</feature>
<dbReference type="GO" id="GO:0003986">
    <property type="term" value="F:acetyl-CoA hydrolase activity"/>
    <property type="evidence" value="ECO:0007669"/>
    <property type="project" value="TreeGrafter"/>
</dbReference>
<dbReference type="Gene3D" id="3.40.1080.20">
    <property type="entry name" value="Acetyl-CoA hydrolase/transferase C-terminal domain"/>
    <property type="match status" value="1"/>
</dbReference>
<keyword evidence="3" id="KW-1185">Reference proteome</keyword>
<dbReference type="InterPro" id="IPR026888">
    <property type="entry name" value="AcetylCoA_hyd_C"/>
</dbReference>
<sequence length="253" mass="28287">MRNAFEFLSDEVTAGRLPKTLLSLQSAIDNAAKSSPADGQSDQGRCELRFRRVRFPHYTTRLVQLIDIGVDAFFRFFNPRKLVSATAISIRLSPEGFLKLYATRLQGRLLHRSQQVSNSPDIIYRLSVVVTNLPLEIDVVKDSGLAYPQTRQIVLVLGKFVSLTTAAPAGSFFRIINAVPRKPTPLVSTASSPLRHISNRLHDLDVIVTEQGLADVQGLSPCERAPIVIENYAYLDYKDILHGIRRPIISSYR</sequence>
<dbReference type="AlphaFoldDB" id="A0A5C3LMK7"/>
<dbReference type="GO" id="GO:0005739">
    <property type="term" value="C:mitochondrion"/>
    <property type="evidence" value="ECO:0007669"/>
    <property type="project" value="TreeGrafter"/>
</dbReference>
<dbReference type="Pfam" id="PF13336">
    <property type="entry name" value="AcetylCoA_hyd_C"/>
    <property type="match status" value="1"/>
</dbReference>
<dbReference type="EMBL" id="ML213639">
    <property type="protein sequence ID" value="TFK33942.1"/>
    <property type="molecule type" value="Genomic_DNA"/>
</dbReference>
<organism evidence="2 3">
    <name type="scientific">Crucibulum laeve</name>
    <dbReference type="NCBI Taxonomy" id="68775"/>
    <lineage>
        <taxon>Eukaryota</taxon>
        <taxon>Fungi</taxon>
        <taxon>Dikarya</taxon>
        <taxon>Basidiomycota</taxon>
        <taxon>Agaricomycotina</taxon>
        <taxon>Agaricomycetes</taxon>
        <taxon>Agaricomycetidae</taxon>
        <taxon>Agaricales</taxon>
        <taxon>Agaricineae</taxon>
        <taxon>Nidulariaceae</taxon>
        <taxon>Crucibulum</taxon>
    </lineage>
</organism>